<keyword evidence="1 3" id="KW-0732">Signal</keyword>
<evidence type="ECO:0000313" key="5">
    <source>
        <dbReference type="EMBL" id="SUE33097.1"/>
    </source>
</evidence>
<evidence type="ECO:0000256" key="1">
    <source>
        <dbReference type="ARBA" id="ARBA00022729"/>
    </source>
</evidence>
<dbReference type="SUPFAM" id="SSF51261">
    <property type="entry name" value="Duplicated hybrid motif"/>
    <property type="match status" value="1"/>
</dbReference>
<dbReference type="PROSITE" id="PS51257">
    <property type="entry name" value="PROKAR_LIPOPROTEIN"/>
    <property type="match status" value="1"/>
</dbReference>
<evidence type="ECO:0000313" key="6">
    <source>
        <dbReference type="Proteomes" id="UP000255233"/>
    </source>
</evidence>
<dbReference type="CDD" id="cd12797">
    <property type="entry name" value="M23_peptidase"/>
    <property type="match status" value="1"/>
</dbReference>
<dbReference type="PANTHER" id="PTHR21666:SF289">
    <property type="entry name" value="L-ALA--D-GLU ENDOPEPTIDASE"/>
    <property type="match status" value="1"/>
</dbReference>
<evidence type="ECO:0000256" key="2">
    <source>
        <dbReference type="SAM" id="Coils"/>
    </source>
</evidence>
<name>A0A379MQI4_9BACT</name>
<evidence type="ECO:0000259" key="4">
    <source>
        <dbReference type="Pfam" id="PF01551"/>
    </source>
</evidence>
<dbReference type="STRING" id="880526.GCA_000427365_01151"/>
<feature type="chain" id="PRO_5016862336" evidence="3">
    <location>
        <begin position="27"/>
        <end position="395"/>
    </location>
</feature>
<dbReference type="AlphaFoldDB" id="A0A379MQI4"/>
<gene>
    <name evidence="5" type="primary">envC_1</name>
    <name evidence="5" type="ORF">NCTC11190_00292</name>
</gene>
<feature type="domain" description="M23ase beta-sheet core" evidence="4">
    <location>
        <begin position="297"/>
        <end position="389"/>
    </location>
</feature>
<dbReference type="Gene3D" id="6.10.250.3150">
    <property type="match status" value="1"/>
</dbReference>
<organism evidence="5 6">
    <name type="scientific">Rikenella microfusus</name>
    <dbReference type="NCBI Taxonomy" id="28139"/>
    <lineage>
        <taxon>Bacteria</taxon>
        <taxon>Pseudomonadati</taxon>
        <taxon>Bacteroidota</taxon>
        <taxon>Bacteroidia</taxon>
        <taxon>Bacteroidales</taxon>
        <taxon>Rikenellaceae</taxon>
        <taxon>Rikenella</taxon>
    </lineage>
</organism>
<dbReference type="Pfam" id="PF01551">
    <property type="entry name" value="Peptidase_M23"/>
    <property type="match status" value="1"/>
</dbReference>
<reference evidence="5 6" key="1">
    <citation type="submission" date="2018-06" db="EMBL/GenBank/DDBJ databases">
        <authorList>
            <consortium name="Pathogen Informatics"/>
            <person name="Doyle S."/>
        </authorList>
    </citation>
    <scope>NUCLEOTIDE SEQUENCE [LARGE SCALE GENOMIC DNA]</scope>
    <source>
        <strain evidence="5 6">NCTC11190</strain>
    </source>
</reference>
<feature type="coiled-coil region" evidence="2">
    <location>
        <begin position="161"/>
        <end position="244"/>
    </location>
</feature>
<feature type="signal peptide" evidence="3">
    <location>
        <begin position="1"/>
        <end position="26"/>
    </location>
</feature>
<dbReference type="GO" id="GO:0004222">
    <property type="term" value="F:metalloendopeptidase activity"/>
    <property type="evidence" value="ECO:0007669"/>
    <property type="project" value="TreeGrafter"/>
</dbReference>
<dbReference type="Gene3D" id="2.70.70.10">
    <property type="entry name" value="Glucose Permease (Domain IIA)"/>
    <property type="match status" value="1"/>
</dbReference>
<dbReference type="Proteomes" id="UP000255233">
    <property type="component" value="Unassembled WGS sequence"/>
</dbReference>
<proteinExistence type="predicted"/>
<keyword evidence="2" id="KW-0175">Coiled coil</keyword>
<protein>
    <submittedName>
        <fullName evidence="5">Septal ring factor</fullName>
    </submittedName>
</protein>
<dbReference type="InterPro" id="IPR011055">
    <property type="entry name" value="Dup_hybrid_motif"/>
</dbReference>
<feature type="coiled-coil region" evidence="2">
    <location>
        <begin position="93"/>
        <end position="120"/>
    </location>
</feature>
<sequence>MRLNRYAGRLAGALFAVAAFSACPLAASGQGSVRDEIRQAEAEIARINKLVGDTRKEQGATLGHLKLVGTKLENRQKIVRGIESEMGTVSGRLRAKSMEVEQLRKRYDELKHSYSALIRIAYKNYRNNSFLSFIFSARDFTDAARRLYYVKRIGVDIEKKAGELEELRRKLGAEVSALNDRKRELAGLQEEHTAEVKQLEEERVQLKKTQDALKGKEKKLLAEAEKRRRQIAELERKLQEAVKADVKKTSGKAVASGPLTAQFAAKKGKLPRPVEGVVVDRYGLHNHPTQKGVKVNNKGVNIAAKAGSEVQCVFAGEVRKVFFFQGLGNSVMVRHGAYLTIYANLESVFVREGEGVMEGSPIGTVAKAASGQQAILHFEVWKESDNLNPELWIRR</sequence>
<dbReference type="InterPro" id="IPR050570">
    <property type="entry name" value="Cell_wall_metabolism_enzyme"/>
</dbReference>
<dbReference type="EMBL" id="UGVL01000001">
    <property type="protein sequence ID" value="SUE33097.1"/>
    <property type="molecule type" value="Genomic_DNA"/>
</dbReference>
<keyword evidence="6" id="KW-1185">Reference proteome</keyword>
<dbReference type="InterPro" id="IPR016047">
    <property type="entry name" value="M23ase_b-sheet_dom"/>
</dbReference>
<evidence type="ECO:0000256" key="3">
    <source>
        <dbReference type="SAM" id="SignalP"/>
    </source>
</evidence>
<dbReference type="PANTHER" id="PTHR21666">
    <property type="entry name" value="PEPTIDASE-RELATED"/>
    <property type="match status" value="1"/>
</dbReference>
<accession>A0A379MQI4</accession>